<evidence type="ECO:0000256" key="3">
    <source>
        <dbReference type="ARBA" id="ARBA00022729"/>
    </source>
</evidence>
<accession>A0A1I7JA11</accession>
<dbReference type="RefSeq" id="WP_092552599.1">
    <property type="nucleotide sequence ID" value="NZ_CAWRBG010000076.1"/>
</dbReference>
<evidence type="ECO:0000313" key="8">
    <source>
        <dbReference type="Proteomes" id="UP000242496"/>
    </source>
</evidence>
<dbReference type="Gene3D" id="2.60.40.1090">
    <property type="entry name" value="Fimbrial-type adhesion domain"/>
    <property type="match status" value="1"/>
</dbReference>
<dbReference type="Proteomes" id="UP000242496">
    <property type="component" value="Unassembled WGS sequence"/>
</dbReference>
<keyword evidence="4" id="KW-0281">Fimbrium</keyword>
<dbReference type="GO" id="GO:0043709">
    <property type="term" value="P:cell adhesion involved in single-species biofilm formation"/>
    <property type="evidence" value="ECO:0007669"/>
    <property type="project" value="TreeGrafter"/>
</dbReference>
<feature type="chain" id="PRO_5017234189" evidence="5">
    <location>
        <begin position="24"/>
        <end position="178"/>
    </location>
</feature>
<keyword evidence="3 5" id="KW-0732">Signal</keyword>
<dbReference type="PANTHER" id="PTHR33420:SF3">
    <property type="entry name" value="FIMBRIAL SUBUNIT ELFA"/>
    <property type="match status" value="1"/>
</dbReference>
<evidence type="ECO:0000256" key="5">
    <source>
        <dbReference type="SAM" id="SignalP"/>
    </source>
</evidence>
<proteinExistence type="inferred from homology"/>
<reference evidence="8" key="1">
    <citation type="submission" date="2016-10" db="EMBL/GenBank/DDBJ databases">
        <authorList>
            <person name="Varghese N."/>
            <person name="Submissions S."/>
        </authorList>
    </citation>
    <scope>NUCLEOTIDE SEQUENCE [LARGE SCALE GENOMIC DNA]</scope>
    <source>
        <strain evidence="8">DSM 18168</strain>
    </source>
</reference>
<dbReference type="SUPFAM" id="SSF49401">
    <property type="entry name" value="Bacterial adhesins"/>
    <property type="match status" value="1"/>
</dbReference>
<dbReference type="PANTHER" id="PTHR33420">
    <property type="entry name" value="FIMBRIAL SUBUNIT ELFA-RELATED"/>
    <property type="match status" value="1"/>
</dbReference>
<feature type="domain" description="Fimbrial-type adhesion" evidence="6">
    <location>
        <begin position="33"/>
        <end position="178"/>
    </location>
</feature>
<comment type="similarity">
    <text evidence="2">Belongs to the fimbrial protein family.</text>
</comment>
<dbReference type="EMBL" id="FPBJ01000029">
    <property type="protein sequence ID" value="SFU82040.1"/>
    <property type="molecule type" value="Genomic_DNA"/>
</dbReference>
<comment type="subcellular location">
    <subcellularLocation>
        <location evidence="1">Fimbrium</location>
    </subcellularLocation>
</comment>
<evidence type="ECO:0000259" key="6">
    <source>
        <dbReference type="Pfam" id="PF00419"/>
    </source>
</evidence>
<evidence type="ECO:0000313" key="7">
    <source>
        <dbReference type="EMBL" id="SFU82040.1"/>
    </source>
</evidence>
<gene>
    <name evidence="7" type="ORF">SAMN05421784_12913</name>
</gene>
<dbReference type="AlphaFoldDB" id="A0A1I7JA11"/>
<dbReference type="InterPro" id="IPR036937">
    <property type="entry name" value="Adhesion_dom_fimbrial_sf"/>
</dbReference>
<evidence type="ECO:0000256" key="2">
    <source>
        <dbReference type="ARBA" id="ARBA00006671"/>
    </source>
</evidence>
<dbReference type="InterPro" id="IPR008966">
    <property type="entry name" value="Adhesion_dom_sf"/>
</dbReference>
<organism evidence="7 8">
    <name type="scientific">Xenorhabdus koppenhoeferi</name>
    <dbReference type="NCBI Taxonomy" id="351659"/>
    <lineage>
        <taxon>Bacteria</taxon>
        <taxon>Pseudomonadati</taxon>
        <taxon>Pseudomonadota</taxon>
        <taxon>Gammaproteobacteria</taxon>
        <taxon>Enterobacterales</taxon>
        <taxon>Morganellaceae</taxon>
        <taxon>Xenorhabdus</taxon>
    </lineage>
</organism>
<dbReference type="Pfam" id="PF00419">
    <property type="entry name" value="Fimbrial"/>
    <property type="match status" value="1"/>
</dbReference>
<name>A0A1I7JA11_9GAMM</name>
<dbReference type="GO" id="GO:0009289">
    <property type="term" value="C:pilus"/>
    <property type="evidence" value="ECO:0007669"/>
    <property type="project" value="UniProtKB-SubCell"/>
</dbReference>
<feature type="signal peptide" evidence="5">
    <location>
        <begin position="1"/>
        <end position="23"/>
    </location>
</feature>
<sequence length="178" mass="18988">MKNIFVLSFIAAILASISSISYAAPATTTGQVKFKGNIIESTCTASSDTVKMETYLTRDITKRKGAEVRGSKKDFKIKLTGCPVTIPLLMDVKFSGSNKDTHDTRLLALDTSGAAGIGIGLYNDKDAQIDLSSDLLKQDVSIDAANMEISLKAAYVSNGQDIKAGVANATLSFVIHYK</sequence>
<dbReference type="InterPro" id="IPR000259">
    <property type="entry name" value="Adhesion_dom_fimbrial"/>
</dbReference>
<evidence type="ECO:0000256" key="1">
    <source>
        <dbReference type="ARBA" id="ARBA00004561"/>
    </source>
</evidence>
<dbReference type="InterPro" id="IPR050263">
    <property type="entry name" value="Bact_Fimbrial_Adh_Pro"/>
</dbReference>
<protein>
    <submittedName>
        <fullName evidence="7">Major type 1 subunit fimbrin (Pilin)</fullName>
    </submittedName>
</protein>
<evidence type="ECO:0000256" key="4">
    <source>
        <dbReference type="ARBA" id="ARBA00023263"/>
    </source>
</evidence>
<dbReference type="STRING" id="351659.SAMN05421784_12913"/>
<dbReference type="OrthoDB" id="6466381at2"/>
<keyword evidence="8" id="KW-1185">Reference proteome</keyword>